<keyword evidence="2" id="KW-1185">Reference proteome</keyword>
<dbReference type="Pfam" id="PF06035">
    <property type="entry name" value="Peptidase_C93"/>
    <property type="match status" value="1"/>
</dbReference>
<dbReference type="RefSeq" id="WP_265045964.1">
    <property type="nucleotide sequence ID" value="NZ_CP100390.1"/>
</dbReference>
<dbReference type="PANTHER" id="PTHR39327">
    <property type="match status" value="1"/>
</dbReference>
<sequence length="220" mass="25024">MHLSHTAKTHVRNTLILALSLSVSLLYAFELSDKLLDFIENKYGQPAKSRLMLWQRLATTPTQLSTQDKLDQVNTFFNRANFKSDLEHWGEEDYWATPVELLATNAGDCEDYSIAKYFTLKTMGVPVEKLRITYVKAIRLNQAHMVLAYYETPSSEPLILDNLISSIKPASKRTDLVPVYSFNGDGLWLSKQRGQGKRIGEAGKLSRWVDLNSRLLKGLQ</sequence>
<dbReference type="InterPro" id="IPR038765">
    <property type="entry name" value="Papain-like_cys_pep_sf"/>
</dbReference>
<accession>A0ABY6MXD7</accession>
<dbReference type="PANTHER" id="PTHR39327:SF1">
    <property type="entry name" value="BLR5470 PROTEIN"/>
    <property type="match status" value="1"/>
</dbReference>
<dbReference type="Gene3D" id="3.10.620.30">
    <property type="match status" value="1"/>
</dbReference>
<organism evidence="1 2">
    <name type="scientific">Alkalimarinus alittae</name>
    <dbReference type="NCBI Taxonomy" id="2961619"/>
    <lineage>
        <taxon>Bacteria</taxon>
        <taxon>Pseudomonadati</taxon>
        <taxon>Pseudomonadota</taxon>
        <taxon>Gammaproteobacteria</taxon>
        <taxon>Alteromonadales</taxon>
        <taxon>Alteromonadaceae</taxon>
        <taxon>Alkalimarinus</taxon>
    </lineage>
</organism>
<gene>
    <name evidence="1" type="ORF">NKI27_10225</name>
</gene>
<evidence type="ECO:0000313" key="2">
    <source>
        <dbReference type="Proteomes" id="UP001163739"/>
    </source>
</evidence>
<dbReference type="EMBL" id="CP100390">
    <property type="protein sequence ID" value="UZE94470.1"/>
    <property type="molecule type" value="Genomic_DNA"/>
</dbReference>
<dbReference type="InterPro" id="IPR010319">
    <property type="entry name" value="Transglutaminase-like_Cys_pept"/>
</dbReference>
<proteinExistence type="predicted"/>
<dbReference type="Proteomes" id="UP001163739">
    <property type="component" value="Chromosome"/>
</dbReference>
<name>A0ABY6MXD7_9ALTE</name>
<reference evidence="1" key="1">
    <citation type="submission" date="2022-06" db="EMBL/GenBank/DDBJ databases">
        <title>Alkalimarinus sp. nov., isolated from gut of a Alitta virens.</title>
        <authorList>
            <person name="Yang A.I."/>
            <person name="Shin N.-R."/>
        </authorList>
    </citation>
    <scope>NUCLEOTIDE SEQUENCE</scope>
    <source>
        <strain evidence="1">A2M4</strain>
    </source>
</reference>
<protein>
    <submittedName>
        <fullName evidence="1">Transglutaminase-like cysteine peptidase</fullName>
    </submittedName>
</protein>
<evidence type="ECO:0000313" key="1">
    <source>
        <dbReference type="EMBL" id="UZE94470.1"/>
    </source>
</evidence>
<dbReference type="SUPFAM" id="SSF54001">
    <property type="entry name" value="Cysteine proteinases"/>
    <property type="match status" value="1"/>
</dbReference>